<dbReference type="RefSeq" id="WP_007280405.1">
    <property type="nucleotide sequence ID" value="NZ_ABCK01000024.1"/>
</dbReference>
<evidence type="ECO:0000313" key="1">
    <source>
        <dbReference type="EMBL" id="EDM25743.1"/>
    </source>
</evidence>
<keyword evidence="2" id="KW-1185">Reference proteome</keyword>
<dbReference type="EMBL" id="ABCK01000024">
    <property type="protein sequence ID" value="EDM25743.1"/>
    <property type="molecule type" value="Genomic_DNA"/>
</dbReference>
<accession>A6DRD3</accession>
<comment type="caution">
    <text evidence="1">The sequence shown here is derived from an EMBL/GenBank/DDBJ whole genome shotgun (WGS) entry which is preliminary data.</text>
</comment>
<name>A6DRD3_9BACT</name>
<proteinExistence type="predicted"/>
<gene>
    <name evidence="1" type="ORF">LNTAR_15042</name>
</gene>
<reference evidence="1 2" key="1">
    <citation type="journal article" date="2010" name="J. Bacteriol.">
        <title>Genome sequence of Lentisphaera araneosa HTCC2155T, the type species of the order Lentisphaerales in the phylum Lentisphaerae.</title>
        <authorList>
            <person name="Thrash J.C."/>
            <person name="Cho J.C."/>
            <person name="Vergin K.L."/>
            <person name="Morris R.M."/>
            <person name="Giovannoni S.J."/>
        </authorList>
    </citation>
    <scope>NUCLEOTIDE SEQUENCE [LARGE SCALE GENOMIC DNA]</scope>
    <source>
        <strain evidence="1 2">HTCC2155</strain>
    </source>
</reference>
<organism evidence="1 2">
    <name type="scientific">Lentisphaera araneosa HTCC2155</name>
    <dbReference type="NCBI Taxonomy" id="313628"/>
    <lineage>
        <taxon>Bacteria</taxon>
        <taxon>Pseudomonadati</taxon>
        <taxon>Lentisphaerota</taxon>
        <taxon>Lentisphaeria</taxon>
        <taxon>Lentisphaerales</taxon>
        <taxon>Lentisphaeraceae</taxon>
        <taxon>Lentisphaera</taxon>
    </lineage>
</organism>
<protein>
    <submittedName>
        <fullName evidence="1">Uncharacterized protein</fullName>
    </submittedName>
</protein>
<evidence type="ECO:0000313" key="2">
    <source>
        <dbReference type="Proteomes" id="UP000004947"/>
    </source>
</evidence>
<dbReference type="AlphaFoldDB" id="A6DRD3"/>
<dbReference type="STRING" id="313628.LNTAR_15042"/>
<dbReference type="Proteomes" id="UP000004947">
    <property type="component" value="Unassembled WGS sequence"/>
</dbReference>
<sequence>MLKKNEEGKVYMNEYYIVDDLGTFALRKRLPGKYPNMIPNPHRYIYPKFESLEEFQQAYAAAMAKPVVKLAEQVWM</sequence>